<proteinExistence type="predicted"/>
<dbReference type="Proteomes" id="UP000280726">
    <property type="component" value="Unassembled WGS sequence"/>
</dbReference>
<keyword evidence="1" id="KW-1133">Transmembrane helix</keyword>
<keyword evidence="1" id="KW-0812">Transmembrane</keyword>
<organism evidence="2 3">
    <name type="scientific">Georgenia muralis</name>
    <dbReference type="NCBI Taxonomy" id="154117"/>
    <lineage>
        <taxon>Bacteria</taxon>
        <taxon>Bacillati</taxon>
        <taxon>Actinomycetota</taxon>
        <taxon>Actinomycetes</taxon>
        <taxon>Micrococcales</taxon>
        <taxon>Bogoriellaceae</taxon>
        <taxon>Georgenia</taxon>
    </lineage>
</organism>
<evidence type="ECO:0000313" key="2">
    <source>
        <dbReference type="EMBL" id="RPF26533.1"/>
    </source>
</evidence>
<dbReference type="RefSeq" id="WP_148087402.1">
    <property type="nucleotide sequence ID" value="NZ_RKRA01000001.1"/>
</dbReference>
<protein>
    <recommendedName>
        <fullName evidence="4">DoxX-like protein</fullName>
    </recommendedName>
</protein>
<accession>A0A3N4Z1Y7</accession>
<evidence type="ECO:0000313" key="3">
    <source>
        <dbReference type="Proteomes" id="UP000280726"/>
    </source>
</evidence>
<reference evidence="2 3" key="1">
    <citation type="submission" date="2018-11" db="EMBL/GenBank/DDBJ databases">
        <title>Sequencing the genomes of 1000 actinobacteria strains.</title>
        <authorList>
            <person name="Klenk H.-P."/>
        </authorList>
    </citation>
    <scope>NUCLEOTIDE SEQUENCE [LARGE SCALE GENOMIC DNA]</scope>
    <source>
        <strain evidence="2 3">DSM 14418</strain>
    </source>
</reference>
<evidence type="ECO:0000256" key="1">
    <source>
        <dbReference type="SAM" id="Phobius"/>
    </source>
</evidence>
<keyword evidence="1" id="KW-0472">Membrane</keyword>
<keyword evidence="3" id="KW-1185">Reference proteome</keyword>
<dbReference type="AlphaFoldDB" id="A0A3N4Z1Y7"/>
<gene>
    <name evidence="2" type="ORF">EDD32_0978</name>
</gene>
<comment type="caution">
    <text evidence="2">The sequence shown here is derived from an EMBL/GenBank/DDBJ whole genome shotgun (WGS) entry which is preliminary data.</text>
</comment>
<feature type="transmembrane region" description="Helical" evidence="1">
    <location>
        <begin position="80"/>
        <end position="99"/>
    </location>
</feature>
<dbReference type="EMBL" id="RKRA01000001">
    <property type="protein sequence ID" value="RPF26533.1"/>
    <property type="molecule type" value="Genomic_DNA"/>
</dbReference>
<name>A0A3N4Z1Y7_9MICO</name>
<sequence>MTQVYRGSSRAGSGTGSLAARRVARVAGGMMIAGAGLNAVLVVARPGVYAGLGTWFAELSPQVDALQDLWSRTMGAHPRVWATAVGVGYEAAVGVLALSADPRRRLVGLGGIAAFKAGLLAMGLWSWALPWLAVLAWAAAGTMRERDRAGEGD</sequence>
<dbReference type="OrthoDB" id="5150106at2"/>
<evidence type="ECO:0008006" key="4">
    <source>
        <dbReference type="Google" id="ProtNLM"/>
    </source>
</evidence>